<accession>A0A1E3H304</accession>
<dbReference type="EMBL" id="MCRJ01000042">
    <property type="protein sequence ID" value="ODN70707.1"/>
    <property type="molecule type" value="Genomic_DNA"/>
</dbReference>
<gene>
    <name evidence="1" type="ORF">A6302_01992</name>
</gene>
<reference evidence="1 2" key="1">
    <citation type="submission" date="2016-07" db="EMBL/GenBank/DDBJ databases">
        <title>Draft Genome Sequence of Methylobrevis pamukkalensis PK2.</title>
        <authorList>
            <person name="Vasilenko O.V."/>
            <person name="Doronina N.V."/>
            <person name="Shmareva M.N."/>
            <person name="Tarlachkov S.V."/>
            <person name="Mustakhimov I."/>
            <person name="Trotsenko Y.A."/>
        </authorList>
    </citation>
    <scope>NUCLEOTIDE SEQUENCE [LARGE SCALE GENOMIC DNA]</scope>
    <source>
        <strain evidence="1 2">PK2</strain>
    </source>
</reference>
<sequence length="92" mass="9609">MRARPVEARPRVGDDGRPVFAARVAAFDASGIGPEPAPFAATLADDWLFSFFRTVEDNAVSDAGLDIDPAENARLGAILAVLKSPVDGPSAD</sequence>
<keyword evidence="2" id="KW-1185">Reference proteome</keyword>
<protein>
    <submittedName>
        <fullName evidence="1">Putative bacterial virulence factor</fullName>
    </submittedName>
</protein>
<evidence type="ECO:0000313" key="2">
    <source>
        <dbReference type="Proteomes" id="UP000094622"/>
    </source>
</evidence>
<evidence type="ECO:0000313" key="1">
    <source>
        <dbReference type="EMBL" id="ODN70707.1"/>
    </source>
</evidence>
<dbReference type="InterPro" id="IPR017030">
    <property type="entry name" value="Vir_effector_SfrC"/>
</dbReference>
<comment type="caution">
    <text evidence="1">The sequence shown here is derived from an EMBL/GenBank/DDBJ whole genome shotgun (WGS) entry which is preliminary data.</text>
</comment>
<dbReference type="Pfam" id="PF10139">
    <property type="entry name" value="Virul_Fac"/>
    <property type="match status" value="1"/>
</dbReference>
<name>A0A1E3H304_9HYPH</name>
<organism evidence="1 2">
    <name type="scientific">Methylobrevis pamukkalensis</name>
    <dbReference type="NCBI Taxonomy" id="1439726"/>
    <lineage>
        <taxon>Bacteria</taxon>
        <taxon>Pseudomonadati</taxon>
        <taxon>Pseudomonadota</taxon>
        <taxon>Alphaproteobacteria</taxon>
        <taxon>Hyphomicrobiales</taxon>
        <taxon>Pleomorphomonadaceae</taxon>
        <taxon>Methylobrevis</taxon>
    </lineage>
</organism>
<proteinExistence type="predicted"/>
<dbReference type="AlphaFoldDB" id="A0A1E3H304"/>
<dbReference type="Proteomes" id="UP000094622">
    <property type="component" value="Unassembled WGS sequence"/>
</dbReference>